<dbReference type="Pfam" id="PF00353">
    <property type="entry name" value="HemolysinCabind"/>
    <property type="match status" value="6"/>
</dbReference>
<comment type="subcellular location">
    <subcellularLocation>
        <location evidence="1">Secreted</location>
    </subcellularLocation>
</comment>
<dbReference type="Proteomes" id="UP000578112">
    <property type="component" value="Unassembled WGS sequence"/>
</dbReference>
<feature type="compositionally biased region" description="Gly residues" evidence="3">
    <location>
        <begin position="122"/>
        <end position="135"/>
    </location>
</feature>
<dbReference type="RefSeq" id="WP_184997256.1">
    <property type="nucleotide sequence ID" value="NZ_BOMK01000051.1"/>
</dbReference>
<dbReference type="AlphaFoldDB" id="A0A7W7MT97"/>
<dbReference type="GO" id="GO:0005509">
    <property type="term" value="F:calcium ion binding"/>
    <property type="evidence" value="ECO:0007669"/>
    <property type="project" value="InterPro"/>
</dbReference>
<feature type="region of interest" description="Disordered" evidence="3">
    <location>
        <begin position="169"/>
        <end position="195"/>
    </location>
</feature>
<evidence type="ECO:0000313" key="4">
    <source>
        <dbReference type="EMBL" id="MBB4766161.1"/>
    </source>
</evidence>
<feature type="region of interest" description="Disordered" evidence="3">
    <location>
        <begin position="250"/>
        <end position="309"/>
    </location>
</feature>
<reference evidence="4 5" key="1">
    <citation type="submission" date="2020-08" db="EMBL/GenBank/DDBJ databases">
        <title>Sequencing the genomes of 1000 actinobacteria strains.</title>
        <authorList>
            <person name="Klenk H.-P."/>
        </authorList>
    </citation>
    <scope>NUCLEOTIDE SEQUENCE [LARGE SCALE GENOMIC DNA]</scope>
    <source>
        <strain evidence="4 5">DSM 43149</strain>
    </source>
</reference>
<dbReference type="InterPro" id="IPR001343">
    <property type="entry name" value="Hemolysn_Ca-bd"/>
</dbReference>
<evidence type="ECO:0000256" key="2">
    <source>
        <dbReference type="ARBA" id="ARBA00022525"/>
    </source>
</evidence>
<dbReference type="PROSITE" id="PS00330">
    <property type="entry name" value="HEMOLYSIN_CALCIUM"/>
    <property type="match status" value="2"/>
</dbReference>
<keyword evidence="2" id="KW-0964">Secreted</keyword>
<dbReference type="InterPro" id="IPR018511">
    <property type="entry name" value="Hemolysin-typ_Ca-bd_CS"/>
</dbReference>
<sequence>MATVPVLVAPAQAATAGVASVVEGTKIQYKAGSKTTNKVVVTRSGNAVTIDDVVAVKPGKGCKKVDRTKVRCTTRKAPTRVRVYLGAKNDSVVNKADLPMTAAGGDGTDKITGGARADLLSGGTGKDQIWGGGGNDALDGGDGADRVHGGAGNDSLHGHYGNDFLYGDAGDDNISGDEDNDKEYGGTGSDHFFQNPIPYGKTGADRVSGGGGVDYVTYQGRSKAITADLDGATGDDGEAGEHDTLLADLEGVEGGNGNDRLTGHSGHDSLAGGPGNDTLRGLGGNDYLTGHQGQDRLEGGDGNDMLDGDYDSTDAAADVLLGGGGVDSVHYSQYTRPITVDLDGASRDDGQAGEHDTVGSDVEILEGGRGSDHLTGNAAANRIFGGSGNDVLRGGGGDDLLSGDDGADTLYGEAGDDWLDTGGGSYPESDHLDGGDNATETGDDCWVDAPDVATNCEYSQLYWPDPVPGGIGFPA</sequence>
<name>A0A7W7MT97_9ACTN</name>
<keyword evidence="5" id="KW-1185">Reference proteome</keyword>
<proteinExistence type="predicted"/>
<comment type="caution">
    <text evidence="4">The sequence shown here is derived from an EMBL/GenBank/DDBJ whole genome shotgun (WGS) entry which is preliminary data.</text>
</comment>
<dbReference type="PRINTS" id="PR00313">
    <property type="entry name" value="CABNDNGRPT"/>
</dbReference>
<accession>A0A7W7MT97</accession>
<dbReference type="EMBL" id="JACHNH010000001">
    <property type="protein sequence ID" value="MBB4766161.1"/>
    <property type="molecule type" value="Genomic_DNA"/>
</dbReference>
<dbReference type="InterPro" id="IPR011049">
    <property type="entry name" value="Serralysin-like_metalloprot_C"/>
</dbReference>
<evidence type="ECO:0000313" key="5">
    <source>
        <dbReference type="Proteomes" id="UP000578112"/>
    </source>
</evidence>
<feature type="region of interest" description="Disordered" evidence="3">
    <location>
        <begin position="122"/>
        <end position="150"/>
    </location>
</feature>
<protein>
    <submittedName>
        <fullName evidence="4">Ca2+-binding RTX toxin-like protein</fullName>
    </submittedName>
</protein>
<feature type="region of interest" description="Disordered" evidence="3">
    <location>
        <begin position="404"/>
        <end position="439"/>
    </location>
</feature>
<dbReference type="SUPFAM" id="SSF51120">
    <property type="entry name" value="beta-Roll"/>
    <property type="match status" value="3"/>
</dbReference>
<dbReference type="InterPro" id="IPR050557">
    <property type="entry name" value="RTX_toxin/Mannuronan_C5-epim"/>
</dbReference>
<organism evidence="4 5">
    <name type="scientific">Actinoplanes digitatis</name>
    <dbReference type="NCBI Taxonomy" id="1868"/>
    <lineage>
        <taxon>Bacteria</taxon>
        <taxon>Bacillati</taxon>
        <taxon>Actinomycetota</taxon>
        <taxon>Actinomycetes</taxon>
        <taxon>Micromonosporales</taxon>
        <taxon>Micromonosporaceae</taxon>
        <taxon>Actinoplanes</taxon>
    </lineage>
</organism>
<dbReference type="PANTHER" id="PTHR38340:SF1">
    <property type="entry name" value="S-LAYER PROTEIN"/>
    <property type="match status" value="1"/>
</dbReference>
<gene>
    <name evidence="4" type="ORF">BJ971_006717</name>
</gene>
<feature type="compositionally biased region" description="Acidic residues" evidence="3">
    <location>
        <begin position="169"/>
        <end position="181"/>
    </location>
</feature>
<evidence type="ECO:0000256" key="3">
    <source>
        <dbReference type="SAM" id="MobiDB-lite"/>
    </source>
</evidence>
<dbReference type="PANTHER" id="PTHR38340">
    <property type="entry name" value="S-LAYER PROTEIN"/>
    <property type="match status" value="1"/>
</dbReference>
<dbReference type="Gene3D" id="2.150.10.10">
    <property type="entry name" value="Serralysin-like metalloprotease, C-terminal"/>
    <property type="match status" value="3"/>
</dbReference>
<dbReference type="GO" id="GO:0005576">
    <property type="term" value="C:extracellular region"/>
    <property type="evidence" value="ECO:0007669"/>
    <property type="project" value="UniProtKB-SubCell"/>
</dbReference>
<evidence type="ECO:0000256" key="1">
    <source>
        <dbReference type="ARBA" id="ARBA00004613"/>
    </source>
</evidence>